<reference evidence="1 2" key="1">
    <citation type="journal article" date="2019" name="Commun. Biol.">
        <title>The bagworm genome reveals a unique fibroin gene that provides high tensile strength.</title>
        <authorList>
            <person name="Kono N."/>
            <person name="Nakamura H."/>
            <person name="Ohtoshi R."/>
            <person name="Tomita M."/>
            <person name="Numata K."/>
            <person name="Arakawa K."/>
        </authorList>
    </citation>
    <scope>NUCLEOTIDE SEQUENCE [LARGE SCALE GENOMIC DNA]</scope>
</reference>
<protein>
    <submittedName>
        <fullName evidence="1">Uncharacterized protein</fullName>
    </submittedName>
</protein>
<accession>A0A4C1X438</accession>
<gene>
    <name evidence="1" type="ORF">EVAR_37457_1</name>
</gene>
<evidence type="ECO:0000313" key="1">
    <source>
        <dbReference type="EMBL" id="GBP57903.1"/>
    </source>
</evidence>
<dbReference type="EMBL" id="BGZK01000722">
    <property type="protein sequence ID" value="GBP57903.1"/>
    <property type="molecule type" value="Genomic_DNA"/>
</dbReference>
<dbReference type="AlphaFoldDB" id="A0A4C1X438"/>
<sequence>MVFNSTLIKPLTQYLEEHAKASVLSVTIVLLIAAVTGPQHALEYKCHTVSDPSAGSWARPAGGAAAIRARIVRTPIR</sequence>
<comment type="caution">
    <text evidence="1">The sequence shown here is derived from an EMBL/GenBank/DDBJ whole genome shotgun (WGS) entry which is preliminary data.</text>
</comment>
<proteinExistence type="predicted"/>
<dbReference type="Proteomes" id="UP000299102">
    <property type="component" value="Unassembled WGS sequence"/>
</dbReference>
<keyword evidence="2" id="KW-1185">Reference proteome</keyword>
<organism evidence="1 2">
    <name type="scientific">Eumeta variegata</name>
    <name type="common">Bagworm moth</name>
    <name type="synonym">Eumeta japonica</name>
    <dbReference type="NCBI Taxonomy" id="151549"/>
    <lineage>
        <taxon>Eukaryota</taxon>
        <taxon>Metazoa</taxon>
        <taxon>Ecdysozoa</taxon>
        <taxon>Arthropoda</taxon>
        <taxon>Hexapoda</taxon>
        <taxon>Insecta</taxon>
        <taxon>Pterygota</taxon>
        <taxon>Neoptera</taxon>
        <taxon>Endopterygota</taxon>
        <taxon>Lepidoptera</taxon>
        <taxon>Glossata</taxon>
        <taxon>Ditrysia</taxon>
        <taxon>Tineoidea</taxon>
        <taxon>Psychidae</taxon>
        <taxon>Oiketicinae</taxon>
        <taxon>Eumeta</taxon>
    </lineage>
</organism>
<name>A0A4C1X438_EUMVA</name>
<evidence type="ECO:0000313" key="2">
    <source>
        <dbReference type="Proteomes" id="UP000299102"/>
    </source>
</evidence>